<dbReference type="PANTHER" id="PTHR10457:SF7">
    <property type="entry name" value="GALACTOKINASE-RELATED"/>
    <property type="match status" value="1"/>
</dbReference>
<dbReference type="GO" id="GO:0005524">
    <property type="term" value="F:ATP binding"/>
    <property type="evidence" value="ECO:0007669"/>
    <property type="project" value="UniProtKB-KW"/>
</dbReference>
<comment type="similarity">
    <text evidence="1">Belongs to the GHMP kinase family. GalK subfamily.</text>
</comment>
<dbReference type="AlphaFoldDB" id="A0AAW0SK65"/>
<dbReference type="InterPro" id="IPR006204">
    <property type="entry name" value="GHMP_kinase_N_dom"/>
</dbReference>
<dbReference type="InterPro" id="IPR019539">
    <property type="entry name" value="GalKase_N"/>
</dbReference>
<dbReference type="Proteomes" id="UP001487740">
    <property type="component" value="Unassembled WGS sequence"/>
</dbReference>
<name>A0AAW0SK65_SCYPA</name>
<dbReference type="NCBIfam" id="TIGR00131">
    <property type="entry name" value="gal_kin"/>
    <property type="match status" value="1"/>
</dbReference>
<dbReference type="PANTHER" id="PTHR10457">
    <property type="entry name" value="MEVALONATE KINASE/GALACTOKINASE"/>
    <property type="match status" value="1"/>
</dbReference>
<dbReference type="InterPro" id="IPR019741">
    <property type="entry name" value="Galactokinase_CS"/>
</dbReference>
<dbReference type="Gene3D" id="3.30.70.3170">
    <property type="match status" value="1"/>
</dbReference>
<organism evidence="9 10">
    <name type="scientific">Scylla paramamosain</name>
    <name type="common">Mud crab</name>
    <dbReference type="NCBI Taxonomy" id="85552"/>
    <lineage>
        <taxon>Eukaryota</taxon>
        <taxon>Metazoa</taxon>
        <taxon>Ecdysozoa</taxon>
        <taxon>Arthropoda</taxon>
        <taxon>Crustacea</taxon>
        <taxon>Multicrustacea</taxon>
        <taxon>Malacostraca</taxon>
        <taxon>Eumalacostraca</taxon>
        <taxon>Eucarida</taxon>
        <taxon>Decapoda</taxon>
        <taxon>Pleocyemata</taxon>
        <taxon>Brachyura</taxon>
        <taxon>Eubrachyura</taxon>
        <taxon>Portunoidea</taxon>
        <taxon>Portunidae</taxon>
        <taxon>Portuninae</taxon>
        <taxon>Scylla</taxon>
    </lineage>
</organism>
<dbReference type="Pfam" id="PF00288">
    <property type="entry name" value="GHMP_kinases_N"/>
    <property type="match status" value="1"/>
</dbReference>
<feature type="domain" description="GHMP kinase C-terminal" evidence="7">
    <location>
        <begin position="392"/>
        <end position="462"/>
    </location>
</feature>
<dbReference type="Pfam" id="PF10509">
    <property type="entry name" value="GalKase_gal_bdg"/>
    <property type="match status" value="1"/>
</dbReference>
<keyword evidence="2" id="KW-0808">Transferase</keyword>
<evidence type="ECO:0008006" key="11">
    <source>
        <dbReference type="Google" id="ProtNLM"/>
    </source>
</evidence>
<proteinExistence type="inferred from homology"/>
<evidence type="ECO:0000259" key="6">
    <source>
        <dbReference type="Pfam" id="PF00288"/>
    </source>
</evidence>
<dbReference type="EMBL" id="JARAKH010000071">
    <property type="protein sequence ID" value="KAK8375107.1"/>
    <property type="molecule type" value="Genomic_DNA"/>
</dbReference>
<feature type="domain" description="GHMP kinase N-terminal" evidence="6">
    <location>
        <begin position="142"/>
        <end position="230"/>
    </location>
</feature>
<evidence type="ECO:0000259" key="8">
    <source>
        <dbReference type="Pfam" id="PF10509"/>
    </source>
</evidence>
<evidence type="ECO:0000256" key="1">
    <source>
        <dbReference type="ARBA" id="ARBA00006566"/>
    </source>
</evidence>
<feature type="domain" description="Galactokinase N-terminal" evidence="8">
    <location>
        <begin position="57"/>
        <end position="105"/>
    </location>
</feature>
<keyword evidence="5" id="KW-0067">ATP-binding</keyword>
<dbReference type="GO" id="GO:0004335">
    <property type="term" value="F:galactokinase activity"/>
    <property type="evidence" value="ECO:0007669"/>
    <property type="project" value="InterPro"/>
</dbReference>
<dbReference type="InterPro" id="IPR014721">
    <property type="entry name" value="Ribsml_uS5_D2-typ_fold_subgr"/>
</dbReference>
<dbReference type="PROSITE" id="PS00106">
    <property type="entry name" value="GALACTOKINASE"/>
    <property type="match status" value="1"/>
</dbReference>
<dbReference type="InterPro" id="IPR020568">
    <property type="entry name" value="Ribosomal_Su5_D2-typ_SF"/>
</dbReference>
<evidence type="ECO:0000256" key="2">
    <source>
        <dbReference type="ARBA" id="ARBA00022679"/>
    </source>
</evidence>
<keyword evidence="3" id="KW-0547">Nucleotide-binding</keyword>
<dbReference type="InterPro" id="IPR013750">
    <property type="entry name" value="GHMP_kinase_C_dom"/>
</dbReference>
<dbReference type="Gene3D" id="1.20.1440.340">
    <property type="match status" value="1"/>
</dbReference>
<dbReference type="Pfam" id="PF08544">
    <property type="entry name" value="GHMP_kinases_C"/>
    <property type="match status" value="1"/>
</dbReference>
<comment type="caution">
    <text evidence="9">The sequence shown here is derived from an EMBL/GenBank/DDBJ whole genome shotgun (WGS) entry which is preliminary data.</text>
</comment>
<dbReference type="PRINTS" id="PR00473">
    <property type="entry name" value="GALCTOKINASE"/>
</dbReference>
<dbReference type="PRINTS" id="PR00959">
    <property type="entry name" value="MEVGALKINASE"/>
</dbReference>
<evidence type="ECO:0000313" key="9">
    <source>
        <dbReference type="EMBL" id="KAK8375107.1"/>
    </source>
</evidence>
<keyword evidence="10" id="KW-1185">Reference proteome</keyword>
<gene>
    <name evidence="9" type="ORF">O3P69_011325</name>
</gene>
<evidence type="ECO:0000256" key="3">
    <source>
        <dbReference type="ARBA" id="ARBA00022741"/>
    </source>
</evidence>
<dbReference type="SUPFAM" id="SSF55060">
    <property type="entry name" value="GHMP Kinase, C-terminal domain"/>
    <property type="match status" value="1"/>
</dbReference>
<reference evidence="9 10" key="1">
    <citation type="submission" date="2023-03" db="EMBL/GenBank/DDBJ databases">
        <title>High-quality genome of Scylla paramamosain provides insights in environmental adaptation.</title>
        <authorList>
            <person name="Zhang L."/>
        </authorList>
    </citation>
    <scope>NUCLEOTIDE SEQUENCE [LARGE SCALE GENOMIC DNA]</scope>
    <source>
        <strain evidence="9">LZ_2023a</strain>
        <tissue evidence="9">Muscle</tissue>
    </source>
</reference>
<evidence type="ECO:0000259" key="7">
    <source>
        <dbReference type="Pfam" id="PF08544"/>
    </source>
</evidence>
<dbReference type="InterPro" id="IPR036554">
    <property type="entry name" value="GHMP_kinase_C_sf"/>
</dbReference>
<evidence type="ECO:0000256" key="4">
    <source>
        <dbReference type="ARBA" id="ARBA00022777"/>
    </source>
</evidence>
<dbReference type="Gene3D" id="3.30.230.10">
    <property type="match status" value="1"/>
</dbReference>
<dbReference type="InterPro" id="IPR000705">
    <property type="entry name" value="Galactokinase"/>
</dbReference>
<dbReference type="PROSITE" id="PS00627">
    <property type="entry name" value="GHMP_KINASES_ATP"/>
    <property type="match status" value="1"/>
</dbReference>
<sequence length="543" mass="59834">MNGTQLVDVSRRCGTGMPEAFLSMWHPRNAVMSSKCPPVLHMPSMGEQAHRLAVLSETFIAAFSQQPQFFSRAPGRVNLIGEHVDYCGFAVFPMAVEQDILVAVATNTTGMLNICNVDPSHAPYSCDINNFEINKERPSWYNYILCGVRGIKDEGGMQSPFIGLNMAISGNVPPSSGLSSSSALVCASALGMSYAHGLSLALDTLAEICGRCEMHVGTQGGGMDQAISFLATKDTAKLIEFNPLRATSVALPHGASFVVANSLAPMNKAANSYFNCRVMECRLATQVMAKRAGLPWRTFQKLGDLQQALGKTLPQMISMVEDTFEVRPYSKRQVCELLNTTPEELNQVSLSENTRHIQEFKLHDRALHVFSEAHRVWEFKKVCEEGGPYALHQLGKLMSDSHRSTQLLYECSHPKLDTLVELSSSLALGARLTGAGWGGCMVALVEESKVEQYKEHLWKNFYSKEPAAEGRPRESVLFSSHPGPGAYVFVKIWHLAMSELQSEWLAVMRWISNNREASGDAESRINHNGFLLDLLIVMLRVGA</sequence>
<evidence type="ECO:0000313" key="10">
    <source>
        <dbReference type="Proteomes" id="UP001487740"/>
    </source>
</evidence>
<keyword evidence="4" id="KW-0418">Kinase</keyword>
<dbReference type="GO" id="GO:0006012">
    <property type="term" value="P:galactose metabolic process"/>
    <property type="evidence" value="ECO:0007669"/>
    <property type="project" value="InterPro"/>
</dbReference>
<evidence type="ECO:0000256" key="5">
    <source>
        <dbReference type="ARBA" id="ARBA00022840"/>
    </source>
</evidence>
<dbReference type="GO" id="GO:0005829">
    <property type="term" value="C:cytosol"/>
    <property type="evidence" value="ECO:0007669"/>
    <property type="project" value="TreeGrafter"/>
</dbReference>
<protein>
    <recommendedName>
        <fullName evidence="11">N-acetylgalactosamine kinase</fullName>
    </recommendedName>
</protein>
<dbReference type="InterPro" id="IPR006203">
    <property type="entry name" value="GHMP_knse_ATP-bd_CS"/>
</dbReference>
<dbReference type="SUPFAM" id="SSF54211">
    <property type="entry name" value="Ribosomal protein S5 domain 2-like"/>
    <property type="match status" value="1"/>
</dbReference>
<accession>A0AAW0SK65</accession>